<sequence>HRIPSGKNNSDQTDKPVVFLMHGLLCSSADWVNIGPEKSLAYILADAGYDVWMGNARGNTWSRKHITYNPNRHSKFWKFSWHEIGTIDLPTMIDYVLEKTGKQQLFYVGHSQGTTSFFVMGSERPEYNEKIKLMVALAPIAYMSHMTNPFFQIVAIFSNSLDWILSFLGVDEFLPKSGLFDLIGQAACNNESVFQDVCASVLFMICGWNSEQLNKTMIPVIMSNSPAGASTKQIIHYGQEITSGKFRQYDHGIISNLVTYGSITPPDYPVEDITAPVGLFYSGNDWLSAITDVHDFENRLPNVALSYIIPNRKFNHLDYLWAIDVKSHVYDRMMALMELYL</sequence>
<evidence type="ECO:0000256" key="2">
    <source>
        <dbReference type="ARBA" id="ARBA00022729"/>
    </source>
</evidence>
<dbReference type="InterPro" id="IPR000073">
    <property type="entry name" value="AB_hydrolase_1"/>
</dbReference>
<evidence type="ECO:0000313" key="9">
    <source>
        <dbReference type="Proteomes" id="UP000051574"/>
    </source>
</evidence>
<name>A0A0T6B5A2_9SCAR</name>
<dbReference type="AlphaFoldDB" id="A0A0T6B5A2"/>
<dbReference type="SUPFAM" id="SSF53474">
    <property type="entry name" value="alpha/beta-Hydrolases"/>
    <property type="match status" value="1"/>
</dbReference>
<gene>
    <name evidence="8" type="ORF">AMK59_3109</name>
</gene>
<evidence type="ECO:0000256" key="5">
    <source>
        <dbReference type="ARBA" id="ARBA00023098"/>
    </source>
</evidence>
<dbReference type="EMBL" id="LJIG01009744">
    <property type="protein sequence ID" value="KRT82468.1"/>
    <property type="molecule type" value="Genomic_DNA"/>
</dbReference>
<evidence type="ECO:0000256" key="4">
    <source>
        <dbReference type="ARBA" id="ARBA00022963"/>
    </source>
</evidence>
<keyword evidence="3 8" id="KW-0378">Hydrolase</keyword>
<accession>A0A0T6B5A2</accession>
<organism evidence="8 9">
    <name type="scientific">Oryctes borbonicus</name>
    <dbReference type="NCBI Taxonomy" id="1629725"/>
    <lineage>
        <taxon>Eukaryota</taxon>
        <taxon>Metazoa</taxon>
        <taxon>Ecdysozoa</taxon>
        <taxon>Arthropoda</taxon>
        <taxon>Hexapoda</taxon>
        <taxon>Insecta</taxon>
        <taxon>Pterygota</taxon>
        <taxon>Neoptera</taxon>
        <taxon>Endopterygota</taxon>
        <taxon>Coleoptera</taxon>
        <taxon>Polyphaga</taxon>
        <taxon>Scarabaeiformia</taxon>
        <taxon>Scarabaeidae</taxon>
        <taxon>Dynastinae</taxon>
        <taxon>Oryctes</taxon>
    </lineage>
</organism>
<dbReference type="OrthoDB" id="9974421at2759"/>
<protein>
    <submittedName>
        <fullName evidence="8">Hydrolase</fullName>
    </submittedName>
</protein>
<reference evidence="8 9" key="1">
    <citation type="submission" date="2015-09" db="EMBL/GenBank/DDBJ databases">
        <title>Draft genome of the scarab beetle Oryctes borbonicus.</title>
        <authorList>
            <person name="Meyer J.M."/>
            <person name="Markov G.V."/>
            <person name="Baskaran P."/>
            <person name="Herrmann M."/>
            <person name="Sommer R.J."/>
            <person name="Roedelsperger C."/>
        </authorList>
    </citation>
    <scope>NUCLEOTIDE SEQUENCE [LARGE SCALE GENOMIC DNA]</scope>
    <source>
        <strain evidence="8">OB123</strain>
        <tissue evidence="8">Whole animal</tissue>
    </source>
</reference>
<evidence type="ECO:0000256" key="3">
    <source>
        <dbReference type="ARBA" id="ARBA00022801"/>
    </source>
</evidence>
<evidence type="ECO:0000256" key="1">
    <source>
        <dbReference type="ARBA" id="ARBA00010701"/>
    </source>
</evidence>
<dbReference type="Proteomes" id="UP000051574">
    <property type="component" value="Unassembled WGS sequence"/>
</dbReference>
<keyword evidence="6" id="KW-0325">Glycoprotein</keyword>
<dbReference type="GO" id="GO:0016787">
    <property type="term" value="F:hydrolase activity"/>
    <property type="evidence" value="ECO:0007669"/>
    <property type="project" value="UniProtKB-KW"/>
</dbReference>
<evidence type="ECO:0000259" key="7">
    <source>
        <dbReference type="Pfam" id="PF00561"/>
    </source>
</evidence>
<proteinExistence type="inferred from homology"/>
<dbReference type="InterPro" id="IPR029058">
    <property type="entry name" value="AB_hydrolase_fold"/>
</dbReference>
<comment type="caution">
    <text evidence="8">The sequence shown here is derived from an EMBL/GenBank/DDBJ whole genome shotgun (WGS) entry which is preliminary data.</text>
</comment>
<dbReference type="GO" id="GO:0016042">
    <property type="term" value="P:lipid catabolic process"/>
    <property type="evidence" value="ECO:0007669"/>
    <property type="project" value="UniProtKB-KW"/>
</dbReference>
<dbReference type="FunFam" id="3.40.50.1820:FF:000021">
    <property type="entry name" value="Lipase"/>
    <property type="match status" value="1"/>
</dbReference>
<keyword evidence="5" id="KW-0443">Lipid metabolism</keyword>
<dbReference type="Pfam" id="PF00561">
    <property type="entry name" value="Abhydrolase_1"/>
    <property type="match status" value="1"/>
</dbReference>
<comment type="similarity">
    <text evidence="1">Belongs to the AB hydrolase superfamily. Lipase family.</text>
</comment>
<feature type="non-terminal residue" evidence="8">
    <location>
        <position position="1"/>
    </location>
</feature>
<keyword evidence="9" id="KW-1185">Reference proteome</keyword>
<evidence type="ECO:0000313" key="8">
    <source>
        <dbReference type="EMBL" id="KRT82468.1"/>
    </source>
</evidence>
<dbReference type="PANTHER" id="PTHR11005">
    <property type="entry name" value="LYSOSOMAL ACID LIPASE-RELATED"/>
    <property type="match status" value="1"/>
</dbReference>
<dbReference type="Gene3D" id="3.40.50.1820">
    <property type="entry name" value="alpha/beta hydrolase"/>
    <property type="match status" value="1"/>
</dbReference>
<evidence type="ECO:0000256" key="6">
    <source>
        <dbReference type="ARBA" id="ARBA00023180"/>
    </source>
</evidence>
<keyword evidence="2" id="KW-0732">Signal</keyword>
<feature type="domain" description="AB hydrolase-1" evidence="7">
    <location>
        <begin position="16"/>
        <end position="162"/>
    </location>
</feature>
<keyword evidence="4" id="KW-0442">Lipid degradation</keyword>